<dbReference type="Gramene" id="KRH45103">
    <property type="protein sequence ID" value="KRH45103"/>
    <property type="gene ID" value="GLYMA_08G251000"/>
</dbReference>
<dbReference type="AlphaFoldDB" id="A0A0R0J1T1"/>
<dbReference type="EnsemblPlants" id="KRH45103">
    <property type="protein sequence ID" value="KRH45103"/>
    <property type="gene ID" value="GLYMA_08G251000"/>
</dbReference>
<keyword evidence="3" id="KW-1185">Reference proteome</keyword>
<evidence type="ECO:0000313" key="3">
    <source>
        <dbReference type="Proteomes" id="UP000008827"/>
    </source>
</evidence>
<evidence type="ECO:0000313" key="2">
    <source>
        <dbReference type="EnsemblPlants" id="KRH45103"/>
    </source>
</evidence>
<reference evidence="2" key="2">
    <citation type="submission" date="2018-02" db="UniProtKB">
        <authorList>
            <consortium name="EnsemblPlants"/>
        </authorList>
    </citation>
    <scope>IDENTIFICATION</scope>
    <source>
        <strain evidence="2">Williams 82</strain>
    </source>
</reference>
<evidence type="ECO:0000313" key="1">
    <source>
        <dbReference type="EMBL" id="KRH45103.1"/>
    </source>
</evidence>
<reference evidence="1 2" key="1">
    <citation type="journal article" date="2010" name="Nature">
        <title>Genome sequence of the palaeopolyploid soybean.</title>
        <authorList>
            <person name="Schmutz J."/>
            <person name="Cannon S.B."/>
            <person name="Schlueter J."/>
            <person name="Ma J."/>
            <person name="Mitros T."/>
            <person name="Nelson W."/>
            <person name="Hyten D.L."/>
            <person name="Song Q."/>
            <person name="Thelen J.J."/>
            <person name="Cheng J."/>
            <person name="Xu D."/>
            <person name="Hellsten U."/>
            <person name="May G.D."/>
            <person name="Yu Y."/>
            <person name="Sakurai T."/>
            <person name="Umezawa T."/>
            <person name="Bhattacharyya M.K."/>
            <person name="Sandhu D."/>
            <person name="Valliyodan B."/>
            <person name="Lindquist E."/>
            <person name="Peto M."/>
            <person name="Grant D."/>
            <person name="Shu S."/>
            <person name="Goodstein D."/>
            <person name="Barry K."/>
            <person name="Futrell-Griggs M."/>
            <person name="Abernathy B."/>
            <person name="Du J."/>
            <person name="Tian Z."/>
            <person name="Zhu L."/>
            <person name="Gill N."/>
            <person name="Joshi T."/>
            <person name="Libault M."/>
            <person name="Sethuraman A."/>
            <person name="Zhang X.-C."/>
            <person name="Shinozaki K."/>
            <person name="Nguyen H.T."/>
            <person name="Wing R.A."/>
            <person name="Cregan P."/>
            <person name="Specht J."/>
            <person name="Grimwood J."/>
            <person name="Rokhsar D."/>
            <person name="Stacey G."/>
            <person name="Shoemaker R.C."/>
            <person name="Jackson S.A."/>
        </authorList>
    </citation>
    <scope>NUCLEOTIDE SEQUENCE [LARGE SCALE GENOMIC DNA]</scope>
    <source>
        <strain evidence="2">cv. Williams 82</strain>
        <tissue evidence="1">Callus</tissue>
    </source>
</reference>
<protein>
    <submittedName>
        <fullName evidence="1 2">Uncharacterized protein</fullName>
    </submittedName>
</protein>
<reference evidence="1" key="3">
    <citation type="submission" date="2018-07" db="EMBL/GenBank/DDBJ databases">
        <title>WGS assembly of Glycine max.</title>
        <authorList>
            <person name="Schmutz J."/>
            <person name="Cannon S."/>
            <person name="Schlueter J."/>
            <person name="Ma J."/>
            <person name="Mitros T."/>
            <person name="Nelson W."/>
            <person name="Hyten D."/>
            <person name="Song Q."/>
            <person name="Thelen J."/>
            <person name="Cheng J."/>
            <person name="Xu D."/>
            <person name="Hellsten U."/>
            <person name="May G."/>
            <person name="Yu Y."/>
            <person name="Sakurai T."/>
            <person name="Umezawa T."/>
            <person name="Bhattacharyya M."/>
            <person name="Sandhu D."/>
            <person name="Valliyodan B."/>
            <person name="Lindquist E."/>
            <person name="Peto M."/>
            <person name="Grant D."/>
            <person name="Shu S."/>
            <person name="Goodstein D."/>
            <person name="Barry K."/>
            <person name="Futrell-Griggs M."/>
            <person name="Abernathy B."/>
            <person name="Du J."/>
            <person name="Tian Z."/>
            <person name="Zhu L."/>
            <person name="Gill N."/>
            <person name="Joshi T."/>
            <person name="Libault M."/>
            <person name="Sethuraman A."/>
            <person name="Zhang X."/>
            <person name="Shinozaki K."/>
            <person name="Nguyen H."/>
            <person name="Wing R."/>
            <person name="Cregan P."/>
            <person name="Specht J."/>
            <person name="Grimwood J."/>
            <person name="Rokhsar D."/>
            <person name="Stacey G."/>
            <person name="Shoemaker R."/>
            <person name="Jackson S."/>
        </authorList>
    </citation>
    <scope>NUCLEOTIDE SEQUENCE</scope>
    <source>
        <tissue evidence="1">Callus</tissue>
    </source>
</reference>
<organism evidence="1">
    <name type="scientific">Glycine max</name>
    <name type="common">Soybean</name>
    <name type="synonym">Glycine hispida</name>
    <dbReference type="NCBI Taxonomy" id="3847"/>
    <lineage>
        <taxon>Eukaryota</taxon>
        <taxon>Viridiplantae</taxon>
        <taxon>Streptophyta</taxon>
        <taxon>Embryophyta</taxon>
        <taxon>Tracheophyta</taxon>
        <taxon>Spermatophyta</taxon>
        <taxon>Magnoliopsida</taxon>
        <taxon>eudicotyledons</taxon>
        <taxon>Gunneridae</taxon>
        <taxon>Pentapetalae</taxon>
        <taxon>rosids</taxon>
        <taxon>fabids</taxon>
        <taxon>Fabales</taxon>
        <taxon>Fabaceae</taxon>
        <taxon>Papilionoideae</taxon>
        <taxon>50 kb inversion clade</taxon>
        <taxon>NPAAA clade</taxon>
        <taxon>indigoferoid/millettioid clade</taxon>
        <taxon>Phaseoleae</taxon>
        <taxon>Glycine</taxon>
        <taxon>Glycine subgen. Soja</taxon>
    </lineage>
</organism>
<sequence>MFWRHKFMSETVSNSNRRAVPSFFLCPILGSQPPTSIYGGGEFTIVYKGCLQHNGSSDYMDHSFGSQHAAKTRRFQP</sequence>
<dbReference type="EMBL" id="CM000841">
    <property type="protein sequence ID" value="KRH45103.1"/>
    <property type="molecule type" value="Genomic_DNA"/>
</dbReference>
<name>A0A0R0J1T1_SOYBN</name>
<dbReference type="Proteomes" id="UP000008827">
    <property type="component" value="Chromosome 8"/>
</dbReference>
<dbReference type="InParanoid" id="A0A0R0J1T1"/>
<accession>A0A0R0J1T1</accession>
<gene>
    <name evidence="1" type="ORF">GLYMA_08G251000</name>
</gene>
<proteinExistence type="predicted"/>